<accession>A0ABR2XVK8</accession>
<feature type="region of interest" description="Disordered" evidence="1">
    <location>
        <begin position="136"/>
        <end position="175"/>
    </location>
</feature>
<evidence type="ECO:0000256" key="2">
    <source>
        <dbReference type="SAM" id="Phobius"/>
    </source>
</evidence>
<feature type="region of interest" description="Disordered" evidence="1">
    <location>
        <begin position="358"/>
        <end position="402"/>
    </location>
</feature>
<reference evidence="3 4" key="1">
    <citation type="submission" date="2024-02" db="EMBL/GenBank/DDBJ databases">
        <title>First draft genome assembly of two strains of Seiridium cardinale.</title>
        <authorList>
            <person name="Emiliani G."/>
            <person name="Scali E."/>
        </authorList>
    </citation>
    <scope>NUCLEOTIDE SEQUENCE [LARGE SCALE GENOMIC DNA]</scope>
    <source>
        <strain evidence="3 4">BM-138-000479</strain>
    </source>
</reference>
<feature type="compositionally biased region" description="Polar residues" evidence="1">
    <location>
        <begin position="516"/>
        <end position="526"/>
    </location>
</feature>
<dbReference type="Proteomes" id="UP001465668">
    <property type="component" value="Unassembled WGS sequence"/>
</dbReference>
<gene>
    <name evidence="3" type="ORF">SCAR479_05523</name>
</gene>
<evidence type="ECO:0000313" key="3">
    <source>
        <dbReference type="EMBL" id="KAK9777840.1"/>
    </source>
</evidence>
<feature type="compositionally biased region" description="Basic and acidic residues" evidence="1">
    <location>
        <begin position="480"/>
        <end position="489"/>
    </location>
</feature>
<feature type="compositionally biased region" description="Low complexity" evidence="1">
    <location>
        <begin position="777"/>
        <end position="789"/>
    </location>
</feature>
<sequence length="983" mass="108173">MSSLQPLTHRQNASPTAVLSRPAIIGIAVGGSVIIFLIFSHIFIVLGRRRDRRRLALVDALRSLSPIANGRPHDLYDTETAPAKRRLRKRSLVMSERSAVVLDGEVDVSGRGEKEWTGAPVLPPVFSRHTSYDLNPFPGTIGNGDDRSPSRARYMEREQEPSRKLEKQRGREIHQMKRKNSWIDEDALHGPKVSPRKDVPDNSIRRGTMLWFSGGLGRNMRPIPDSSVFGSPTLPHTEEDTGFVERGRPRERISTSLREDEFMTRPQLFMQDAPLRTEQYNTSRVPVSGSTMASPRGPLLTLPPTMINNPRSRASVAFEAAQQLAGISRLPVPQRPQPPKHRATDTDLAEILRMTTERLQDNRRSRRRQTLFAQSRNDDMGFYDQSTYTNSANNSRSSSLVNSQKSAPAVMCAELEAIEASPTKSQQLSQSPPRPSRHNRNVSKISMVSDPDSLVAARQVSQPEHTTPLSSPSRSLNIKELPRHGEARQTRSQSAASSHSSPLSTLYSEDEERWNIQPTGSRQPVLNTLTGLETPRFPFEEGESPRLGPFNMRRGTLGQVTLPKLGPPSRSAARTEMVKAWLPRETSLNFTIYAMDVVEDDDPFTAKTPTSLDPVRLSQVFTPIPSGTGLDEDDVKPKETTRNHGCPVVRVTKPIETPTPSPKSHRMVMPPPQVLRPVTSSPTLGTIPRRQSPALSESGLSSVYESYASSDDPPLNPSTVTLATASTKESLPPKSEAWGRETRGEVEQARGVDEVEEFTEATPRPKRRSSTDSVYSQDQGQDQDQQADPGQEDDLLPPLMAPSSRNSQITDTVAELRRMNSSVSATSGYSTITLEDSPTLPATHGGSFTPSRRSGGTRNYLSMGSPERLSPKKSGNPRDMVASANRDAHVANLMRTGGRARRGTLVNSGAVRGALDSRLQELGLNVVPREGSGSNLGPVRGVREEKKGEGLLVAPNGSARTSHESLGLYDEKGFLKSSPMRRD</sequence>
<feature type="region of interest" description="Disordered" evidence="1">
    <location>
        <begin position="420"/>
        <end position="526"/>
    </location>
</feature>
<comment type="caution">
    <text evidence="3">The sequence shown here is derived from an EMBL/GenBank/DDBJ whole genome shotgun (WGS) entry which is preliminary data.</text>
</comment>
<feature type="compositionally biased region" description="Polar residues" evidence="1">
    <location>
        <begin position="693"/>
        <end position="709"/>
    </location>
</feature>
<keyword evidence="2" id="KW-0812">Transmembrane</keyword>
<feature type="compositionally biased region" description="Basic and acidic residues" evidence="1">
    <location>
        <begin position="737"/>
        <end position="753"/>
    </location>
</feature>
<proteinExistence type="predicted"/>
<feature type="compositionally biased region" description="Polar residues" evidence="1">
    <location>
        <begin position="459"/>
        <end position="476"/>
    </location>
</feature>
<feature type="region of interest" description="Disordered" evidence="1">
    <location>
        <begin position="623"/>
        <end position="884"/>
    </location>
</feature>
<feature type="compositionally biased region" description="Polar residues" evidence="1">
    <location>
        <begin position="846"/>
        <end position="862"/>
    </location>
</feature>
<evidence type="ECO:0000313" key="4">
    <source>
        <dbReference type="Proteomes" id="UP001465668"/>
    </source>
</evidence>
<feature type="compositionally biased region" description="Basic and acidic residues" evidence="1">
    <location>
        <begin position="144"/>
        <end position="175"/>
    </location>
</feature>
<protein>
    <submittedName>
        <fullName evidence="3">Uncharacterized protein</fullName>
    </submittedName>
</protein>
<keyword evidence="2" id="KW-1133">Transmembrane helix</keyword>
<name>A0ABR2XVK8_9PEZI</name>
<dbReference type="EMBL" id="JARVKM010000019">
    <property type="protein sequence ID" value="KAK9777840.1"/>
    <property type="molecule type" value="Genomic_DNA"/>
</dbReference>
<keyword evidence="4" id="KW-1185">Reference proteome</keyword>
<feature type="transmembrane region" description="Helical" evidence="2">
    <location>
        <begin position="23"/>
        <end position="46"/>
    </location>
</feature>
<feature type="compositionally biased region" description="Low complexity" evidence="1">
    <location>
        <begin position="490"/>
        <end position="507"/>
    </location>
</feature>
<keyword evidence="2" id="KW-0472">Membrane</keyword>
<evidence type="ECO:0000256" key="1">
    <source>
        <dbReference type="SAM" id="MobiDB-lite"/>
    </source>
</evidence>
<feature type="compositionally biased region" description="Polar residues" evidence="1">
    <location>
        <begin position="819"/>
        <end position="836"/>
    </location>
</feature>
<feature type="compositionally biased region" description="Polar residues" evidence="1">
    <location>
        <begin position="384"/>
        <end position="402"/>
    </location>
</feature>
<organism evidence="3 4">
    <name type="scientific">Seiridium cardinale</name>
    <dbReference type="NCBI Taxonomy" id="138064"/>
    <lineage>
        <taxon>Eukaryota</taxon>
        <taxon>Fungi</taxon>
        <taxon>Dikarya</taxon>
        <taxon>Ascomycota</taxon>
        <taxon>Pezizomycotina</taxon>
        <taxon>Sordariomycetes</taxon>
        <taxon>Xylariomycetidae</taxon>
        <taxon>Amphisphaeriales</taxon>
        <taxon>Sporocadaceae</taxon>
        <taxon>Seiridium</taxon>
    </lineage>
</organism>
<feature type="compositionally biased region" description="Polar residues" evidence="1">
    <location>
        <begin position="717"/>
        <end position="729"/>
    </location>
</feature>